<dbReference type="AlphaFoldDB" id="A0A8J2BN73"/>
<reference evidence="1" key="1">
    <citation type="submission" date="2021-02" db="EMBL/GenBank/DDBJ databases">
        <authorList>
            <person name="Cremers G."/>
            <person name="Picone N."/>
        </authorList>
    </citation>
    <scope>NUCLEOTIDE SEQUENCE</scope>
    <source>
        <strain evidence="1">PQ17</strain>
    </source>
</reference>
<proteinExistence type="predicted"/>
<gene>
    <name evidence="1" type="ORF">MPNT_250018</name>
</gene>
<name>A0A8J2BN73_9BACT</name>
<keyword evidence="2" id="KW-1185">Reference proteome</keyword>
<comment type="caution">
    <text evidence="1">The sequence shown here is derived from an EMBL/GenBank/DDBJ whole genome shotgun (WGS) entry which is preliminary data.</text>
</comment>
<evidence type="ECO:0000313" key="2">
    <source>
        <dbReference type="Proteomes" id="UP000663859"/>
    </source>
</evidence>
<evidence type="ECO:0000313" key="1">
    <source>
        <dbReference type="EMBL" id="CAF0698180.1"/>
    </source>
</evidence>
<sequence length="65" mass="7363">MRPSAFYAFVTLANSEDGFPSPLAAPWILGSRWSEMVCFVVTSNRILAVRIMAHSLLLMWWAQSM</sequence>
<protein>
    <submittedName>
        <fullName evidence="1">Uncharacterized protein</fullName>
    </submittedName>
</protein>
<organism evidence="1 2">
    <name type="scientific">Candidatus Methylacidithermus pantelleriae</name>
    <dbReference type="NCBI Taxonomy" id="2744239"/>
    <lineage>
        <taxon>Bacteria</taxon>
        <taxon>Pseudomonadati</taxon>
        <taxon>Verrucomicrobiota</taxon>
        <taxon>Methylacidiphilae</taxon>
        <taxon>Methylacidiphilales</taxon>
        <taxon>Methylacidiphilaceae</taxon>
        <taxon>Candidatus Methylacidithermus</taxon>
    </lineage>
</organism>
<dbReference type="Proteomes" id="UP000663859">
    <property type="component" value="Unassembled WGS sequence"/>
</dbReference>
<dbReference type="EMBL" id="CAJNOB010000018">
    <property type="protein sequence ID" value="CAF0698180.1"/>
    <property type="molecule type" value="Genomic_DNA"/>
</dbReference>
<accession>A0A8J2BN73</accession>